<dbReference type="PRINTS" id="PR00722">
    <property type="entry name" value="CHYMOTRYPSIN"/>
</dbReference>
<dbReference type="Proteomes" id="UP000708148">
    <property type="component" value="Unassembled WGS sequence"/>
</dbReference>
<dbReference type="Pfam" id="PF00089">
    <property type="entry name" value="Trypsin"/>
    <property type="match status" value="1"/>
</dbReference>
<dbReference type="Gene3D" id="1.25.40.20">
    <property type="entry name" value="Ankyrin repeat-containing domain"/>
    <property type="match status" value="3"/>
</dbReference>
<gene>
    <name evidence="6" type="ORF">OSTQU699_LOCUS5565</name>
</gene>
<dbReference type="SMART" id="SM00248">
    <property type="entry name" value="ANK"/>
    <property type="match status" value="5"/>
</dbReference>
<dbReference type="PANTHER" id="PTHR24276">
    <property type="entry name" value="POLYSERASE-RELATED"/>
    <property type="match status" value="1"/>
</dbReference>
<dbReference type="PROSITE" id="PS00134">
    <property type="entry name" value="TRYPSIN_HIS"/>
    <property type="match status" value="1"/>
</dbReference>
<comment type="similarity">
    <text evidence="1">Belongs to the peptidase S1 family.</text>
</comment>
<feature type="repeat" description="ANK" evidence="3">
    <location>
        <begin position="408"/>
        <end position="440"/>
    </location>
</feature>
<keyword evidence="7" id="KW-1185">Reference proteome</keyword>
<feature type="domain" description="Peptidase S1" evidence="5">
    <location>
        <begin position="1"/>
        <end position="242"/>
    </location>
</feature>
<feature type="repeat" description="ANK" evidence="3">
    <location>
        <begin position="441"/>
        <end position="473"/>
    </location>
</feature>
<keyword evidence="2" id="KW-1015">Disulfide bond</keyword>
<dbReference type="GO" id="GO:0004252">
    <property type="term" value="F:serine-type endopeptidase activity"/>
    <property type="evidence" value="ECO:0007669"/>
    <property type="project" value="InterPro"/>
</dbReference>
<accession>A0A8S1IY72</accession>
<dbReference type="PROSITE" id="PS00135">
    <property type="entry name" value="TRYPSIN_SER"/>
    <property type="match status" value="1"/>
</dbReference>
<dbReference type="SUPFAM" id="SSF50494">
    <property type="entry name" value="Trypsin-like serine proteases"/>
    <property type="match status" value="1"/>
</dbReference>
<dbReference type="CDD" id="cd00190">
    <property type="entry name" value="Tryp_SPc"/>
    <property type="match status" value="1"/>
</dbReference>
<evidence type="ECO:0000256" key="2">
    <source>
        <dbReference type="ARBA" id="ARBA00023157"/>
    </source>
</evidence>
<organism evidence="6 7">
    <name type="scientific">Ostreobium quekettii</name>
    <dbReference type="NCBI Taxonomy" id="121088"/>
    <lineage>
        <taxon>Eukaryota</taxon>
        <taxon>Viridiplantae</taxon>
        <taxon>Chlorophyta</taxon>
        <taxon>core chlorophytes</taxon>
        <taxon>Ulvophyceae</taxon>
        <taxon>TCBD clade</taxon>
        <taxon>Bryopsidales</taxon>
        <taxon>Ostreobineae</taxon>
        <taxon>Ostreobiaceae</taxon>
        <taxon>Ostreobium</taxon>
    </lineage>
</organism>
<dbReference type="InterPro" id="IPR033116">
    <property type="entry name" value="TRYPSIN_SER"/>
</dbReference>
<dbReference type="Gene3D" id="2.40.10.10">
    <property type="entry name" value="Trypsin-like serine proteases"/>
    <property type="match status" value="1"/>
</dbReference>
<dbReference type="InterPro" id="IPR050430">
    <property type="entry name" value="Peptidase_S1"/>
</dbReference>
<dbReference type="PROSITE" id="PS50240">
    <property type="entry name" value="TRYPSIN_DOM"/>
    <property type="match status" value="1"/>
</dbReference>
<feature type="repeat" description="ANK" evidence="3">
    <location>
        <begin position="306"/>
        <end position="340"/>
    </location>
</feature>
<proteinExistence type="inferred from homology"/>
<protein>
    <recommendedName>
        <fullName evidence="5">Peptidase S1 domain-containing protein</fullName>
    </recommendedName>
</protein>
<dbReference type="InterPro" id="IPR043504">
    <property type="entry name" value="Peptidase_S1_PA_chymotrypsin"/>
</dbReference>
<evidence type="ECO:0000313" key="6">
    <source>
        <dbReference type="EMBL" id="CAD7700206.1"/>
    </source>
</evidence>
<dbReference type="OrthoDB" id="10059102at2759"/>
<sequence length="503" mass="53984">MLQGKFAPCGRYTFMASIQDPDNVHLCGGVLIHPEWVLTAAHCMDFVDIPRIVVGACILGDGNGDDSVEIHLQPADKGIKIHPNWTGRLDDGNDLALIKLPEPSKIQPVQLLNDNDIKTGRLLVAAGWGGQGSKCSKSNHLQHADRMQFLELETCRNIWAPNIFIQDAMVCTVSDQSVCKGDSGGPLLMADAPGQNVTAGVPARDLLVGIISFSNVSLCEMNNPGVYTKVSSFRAWIDETIQQPEQIVEPLKPEGCPLDPGTCGQAPSEKDCQEVKDALRAPDSSAELVYASLKDGQCCTLALFPSGWTLLHYASETFNTEPQVVECLIFGDSDVNAATEQGYTPLHIAARWGIVRAINVLIDKGAHIEAKTPVEMRTPLFVAAFNGRSAAVEALAGAEADVNEPDIAGVTPLHEGATYKTTDVVDVLLSYNASINAQDSEGKTPLHVAATKVHLAVATRLVEEGANVTLADNRGRIPCEYICKSGCGERKVDIPAMKELLVC</sequence>
<keyword evidence="4" id="KW-0720">Serine protease</keyword>
<reference evidence="6" key="1">
    <citation type="submission" date="2020-12" db="EMBL/GenBank/DDBJ databases">
        <authorList>
            <person name="Iha C."/>
        </authorList>
    </citation>
    <scope>NUCLEOTIDE SEQUENCE</scope>
</reference>
<dbReference type="InterPro" id="IPR009003">
    <property type="entry name" value="Peptidase_S1_PA"/>
</dbReference>
<dbReference type="Pfam" id="PF12796">
    <property type="entry name" value="Ank_2"/>
    <property type="match status" value="2"/>
</dbReference>
<dbReference type="SMART" id="SM00020">
    <property type="entry name" value="Tryp_SPc"/>
    <property type="match status" value="1"/>
</dbReference>
<evidence type="ECO:0000256" key="1">
    <source>
        <dbReference type="ARBA" id="ARBA00007664"/>
    </source>
</evidence>
<dbReference type="InterPro" id="IPR001314">
    <property type="entry name" value="Peptidase_S1A"/>
</dbReference>
<keyword evidence="4" id="KW-0645">Protease</keyword>
<dbReference type="PRINTS" id="PR01415">
    <property type="entry name" value="ANKYRIN"/>
</dbReference>
<keyword evidence="4" id="KW-0378">Hydrolase</keyword>
<dbReference type="PROSITE" id="PS50297">
    <property type="entry name" value="ANK_REP_REGION"/>
    <property type="match status" value="3"/>
</dbReference>
<evidence type="ECO:0000313" key="7">
    <source>
        <dbReference type="Proteomes" id="UP000708148"/>
    </source>
</evidence>
<dbReference type="PANTHER" id="PTHR24276:SF98">
    <property type="entry name" value="FI18310P1-RELATED"/>
    <property type="match status" value="1"/>
</dbReference>
<name>A0A8S1IY72_9CHLO</name>
<dbReference type="AlphaFoldDB" id="A0A8S1IY72"/>
<evidence type="ECO:0000256" key="3">
    <source>
        <dbReference type="PROSITE-ProRule" id="PRU00023"/>
    </source>
</evidence>
<comment type="caution">
    <text evidence="6">The sequence shown here is derived from an EMBL/GenBank/DDBJ whole genome shotgun (WGS) entry which is preliminary data.</text>
</comment>
<evidence type="ECO:0000259" key="5">
    <source>
        <dbReference type="PROSITE" id="PS50240"/>
    </source>
</evidence>
<dbReference type="EMBL" id="CAJHUC010001199">
    <property type="protein sequence ID" value="CAD7700206.1"/>
    <property type="molecule type" value="Genomic_DNA"/>
</dbReference>
<dbReference type="GO" id="GO:0006508">
    <property type="term" value="P:proteolysis"/>
    <property type="evidence" value="ECO:0007669"/>
    <property type="project" value="UniProtKB-KW"/>
</dbReference>
<dbReference type="InterPro" id="IPR001254">
    <property type="entry name" value="Trypsin_dom"/>
</dbReference>
<dbReference type="SUPFAM" id="SSF48403">
    <property type="entry name" value="Ankyrin repeat"/>
    <property type="match status" value="1"/>
</dbReference>
<dbReference type="InterPro" id="IPR002110">
    <property type="entry name" value="Ankyrin_rpt"/>
</dbReference>
<evidence type="ECO:0000256" key="4">
    <source>
        <dbReference type="RuleBase" id="RU363034"/>
    </source>
</evidence>
<dbReference type="PROSITE" id="PS50088">
    <property type="entry name" value="ANK_REPEAT"/>
    <property type="match status" value="4"/>
</dbReference>
<keyword evidence="3" id="KW-0040">ANK repeat</keyword>
<feature type="repeat" description="ANK" evidence="3">
    <location>
        <begin position="341"/>
        <end position="373"/>
    </location>
</feature>
<dbReference type="InterPro" id="IPR036770">
    <property type="entry name" value="Ankyrin_rpt-contain_sf"/>
</dbReference>
<dbReference type="InterPro" id="IPR018114">
    <property type="entry name" value="TRYPSIN_HIS"/>
</dbReference>